<proteinExistence type="predicted"/>
<feature type="region of interest" description="Disordered" evidence="1">
    <location>
        <begin position="1"/>
        <end position="270"/>
    </location>
</feature>
<feature type="compositionally biased region" description="Low complexity" evidence="1">
    <location>
        <begin position="39"/>
        <end position="49"/>
    </location>
</feature>
<name>A0A7S2GLU0_9EUKA</name>
<gene>
    <name evidence="2" type="ORF">CBRE1094_LOCUS19510</name>
</gene>
<reference evidence="2" key="1">
    <citation type="submission" date="2021-01" db="EMBL/GenBank/DDBJ databases">
        <authorList>
            <person name="Corre E."/>
            <person name="Pelletier E."/>
            <person name="Niang G."/>
            <person name="Scheremetjew M."/>
            <person name="Finn R."/>
            <person name="Kale V."/>
            <person name="Holt S."/>
            <person name="Cochrane G."/>
            <person name="Meng A."/>
            <person name="Brown T."/>
            <person name="Cohen L."/>
        </authorList>
    </citation>
    <scope>NUCLEOTIDE SEQUENCE</scope>
    <source>
        <strain evidence="2">UTEX LB 985</strain>
    </source>
</reference>
<sequence>MGLFSRAKSPAKPAPGEGQLLLQAPPAQELPPPPGFGPSGSSSSQASSSHTADPEATTAAPIVAPVESKPATANGGESKPGDGRASSSNNTTPNSSSRGGFFKKSPKGSARKETSPPPIKEESAGAKPEAKSEAASKAEQPSAGAETQPSGPTPAKSSLKGKKGWASIKAEVTPAEKKRRNSRGLGYGMGFKKPDQWAPIDWQGAATDRSHGTRGRPTSSEGARKGLKEQSSYKETSEDQSKHGPFPAVPNLELHSEPQPPADPTQLPNFSGRWKCTSVEGHWDAYLKMLKVDETRRAIARGTGYGTGRCVQVIRMVGTTEMTITNHQLKRFRKPPSLGFVTHSDSEPVAGVLVSNGVAVNGVTTAAAKENGAVLSPTPEVSKANEAEANSAKASEPPLPPPVPVRMRIDGSEQQITVENGQTFNCTVNWESRALCVRFTIGYQRSPVLMQRFLKPDGDSMVVRVMVDDFFAQCTYQMVDDDGDVLPPTFRMPVLAVGDEPAR</sequence>
<protein>
    <submittedName>
        <fullName evidence="2">Uncharacterized protein</fullName>
    </submittedName>
</protein>
<organism evidence="2">
    <name type="scientific">Haptolina brevifila</name>
    <dbReference type="NCBI Taxonomy" id="156173"/>
    <lineage>
        <taxon>Eukaryota</taxon>
        <taxon>Haptista</taxon>
        <taxon>Haptophyta</taxon>
        <taxon>Prymnesiophyceae</taxon>
        <taxon>Prymnesiales</taxon>
        <taxon>Prymnesiaceae</taxon>
        <taxon>Haptolina</taxon>
    </lineage>
</organism>
<feature type="compositionally biased region" description="Basic and acidic residues" evidence="1">
    <location>
        <begin position="222"/>
        <end position="242"/>
    </location>
</feature>
<evidence type="ECO:0000313" key="2">
    <source>
        <dbReference type="EMBL" id="CAD9460664.1"/>
    </source>
</evidence>
<dbReference type="EMBL" id="HBGU01035578">
    <property type="protein sequence ID" value="CAD9460664.1"/>
    <property type="molecule type" value="Transcribed_RNA"/>
</dbReference>
<feature type="compositionally biased region" description="Low complexity" evidence="1">
    <location>
        <begin position="18"/>
        <end position="27"/>
    </location>
</feature>
<evidence type="ECO:0000256" key="1">
    <source>
        <dbReference type="SAM" id="MobiDB-lite"/>
    </source>
</evidence>
<feature type="compositionally biased region" description="Low complexity" evidence="1">
    <location>
        <begin position="382"/>
        <end position="396"/>
    </location>
</feature>
<feature type="compositionally biased region" description="Basic and acidic residues" evidence="1">
    <location>
        <begin position="110"/>
        <end position="136"/>
    </location>
</feature>
<accession>A0A7S2GLU0</accession>
<feature type="compositionally biased region" description="Low complexity" evidence="1">
    <location>
        <begin position="86"/>
        <end position="97"/>
    </location>
</feature>
<feature type="region of interest" description="Disordered" evidence="1">
    <location>
        <begin position="375"/>
        <end position="402"/>
    </location>
</feature>
<dbReference type="AlphaFoldDB" id="A0A7S2GLU0"/>